<dbReference type="AlphaFoldDB" id="A0A9E6XXP9"/>
<protein>
    <submittedName>
        <fullName evidence="2">Uncharacterized protein</fullName>
    </submittedName>
</protein>
<accession>A0A9E6XXP9</accession>
<feature type="compositionally biased region" description="Basic and acidic residues" evidence="1">
    <location>
        <begin position="1"/>
        <end position="10"/>
    </location>
</feature>
<evidence type="ECO:0000313" key="3">
    <source>
        <dbReference type="Proteomes" id="UP001162834"/>
    </source>
</evidence>
<sequence>MARYERDRRPTAGGPPTPDGRPVVRMQLDPTGRWKPVEDPAETKPVTESRPQPPQPDDPRSALSRNVPPYAAG</sequence>
<proteinExistence type="predicted"/>
<feature type="compositionally biased region" description="Basic and acidic residues" evidence="1">
    <location>
        <begin position="35"/>
        <end position="47"/>
    </location>
</feature>
<keyword evidence="3" id="KW-1185">Reference proteome</keyword>
<organism evidence="2 3">
    <name type="scientific">Capillimicrobium parvum</name>
    <dbReference type="NCBI Taxonomy" id="2884022"/>
    <lineage>
        <taxon>Bacteria</taxon>
        <taxon>Bacillati</taxon>
        <taxon>Actinomycetota</taxon>
        <taxon>Thermoleophilia</taxon>
        <taxon>Solirubrobacterales</taxon>
        <taxon>Capillimicrobiaceae</taxon>
        <taxon>Capillimicrobium</taxon>
    </lineage>
</organism>
<reference evidence="2" key="1">
    <citation type="journal article" date="2022" name="Int. J. Syst. Evol. Microbiol.">
        <title>Pseudomonas aegrilactucae sp. nov. and Pseudomonas morbosilactucae sp. nov., pathogens causing bacterial rot of lettuce in Japan.</title>
        <authorList>
            <person name="Sawada H."/>
            <person name="Fujikawa T."/>
            <person name="Satou M."/>
        </authorList>
    </citation>
    <scope>NUCLEOTIDE SEQUENCE</scope>
    <source>
        <strain evidence="2">0166_1</strain>
    </source>
</reference>
<dbReference type="RefSeq" id="WP_259316086.1">
    <property type="nucleotide sequence ID" value="NZ_CP087164.1"/>
</dbReference>
<dbReference type="KEGG" id="sbae:DSM104329_02818"/>
<dbReference type="Proteomes" id="UP001162834">
    <property type="component" value="Chromosome"/>
</dbReference>
<name>A0A9E6XXP9_9ACTN</name>
<feature type="region of interest" description="Disordered" evidence="1">
    <location>
        <begin position="1"/>
        <end position="73"/>
    </location>
</feature>
<dbReference type="EMBL" id="CP087164">
    <property type="protein sequence ID" value="UGS36414.1"/>
    <property type="molecule type" value="Genomic_DNA"/>
</dbReference>
<gene>
    <name evidence="2" type="ORF">DSM104329_02818</name>
</gene>
<evidence type="ECO:0000313" key="2">
    <source>
        <dbReference type="EMBL" id="UGS36414.1"/>
    </source>
</evidence>
<evidence type="ECO:0000256" key="1">
    <source>
        <dbReference type="SAM" id="MobiDB-lite"/>
    </source>
</evidence>